<dbReference type="EMBL" id="CM046395">
    <property type="protein sequence ID" value="KAI8540829.1"/>
    <property type="molecule type" value="Genomic_DNA"/>
</dbReference>
<evidence type="ECO:0000313" key="1">
    <source>
        <dbReference type="EMBL" id="KAI8540829.1"/>
    </source>
</evidence>
<name>A0ACC0MJP8_RHOML</name>
<sequence length="276" mass="30774">MLPEPKATTAVAAGGNVGSSTGMAAAPLTIQVYKRRRTHPIAAAAPAVVWKPEFKVGRRFVTEADQAMANAEVSLALLLMARCFQTLQKLCVVMERFREKDAALVHANSMVTSLSNQVKELKRNLSTARKTIDAALFAEAEAKSARAHANEKLKEAEVEPRRASALLKLQVKTGKTAENYLTEVCDDDAKEYARQLVVIWDNWYEAGWVAGLKAANVPADSRLYTWHTSISLLTCDLKRDMLSRIYMAYQHLTLNMRPEEGHAEPYIRPHSCRIYD</sequence>
<reference evidence="1" key="1">
    <citation type="submission" date="2022-02" db="EMBL/GenBank/DDBJ databases">
        <title>Plant Genome Project.</title>
        <authorList>
            <person name="Zhang R.-G."/>
        </authorList>
    </citation>
    <scope>NUCLEOTIDE SEQUENCE</scope>
    <source>
        <strain evidence="1">AT1</strain>
    </source>
</reference>
<organism evidence="1 2">
    <name type="scientific">Rhododendron molle</name>
    <name type="common">Chinese azalea</name>
    <name type="synonym">Azalea mollis</name>
    <dbReference type="NCBI Taxonomy" id="49168"/>
    <lineage>
        <taxon>Eukaryota</taxon>
        <taxon>Viridiplantae</taxon>
        <taxon>Streptophyta</taxon>
        <taxon>Embryophyta</taxon>
        <taxon>Tracheophyta</taxon>
        <taxon>Spermatophyta</taxon>
        <taxon>Magnoliopsida</taxon>
        <taxon>eudicotyledons</taxon>
        <taxon>Gunneridae</taxon>
        <taxon>Pentapetalae</taxon>
        <taxon>asterids</taxon>
        <taxon>Ericales</taxon>
        <taxon>Ericaceae</taxon>
        <taxon>Ericoideae</taxon>
        <taxon>Rhodoreae</taxon>
        <taxon>Rhododendron</taxon>
    </lineage>
</organism>
<gene>
    <name evidence="1" type="ORF">RHMOL_Rhmol08G0015300</name>
</gene>
<evidence type="ECO:0000313" key="2">
    <source>
        <dbReference type="Proteomes" id="UP001062846"/>
    </source>
</evidence>
<keyword evidence="2" id="KW-1185">Reference proteome</keyword>
<accession>A0ACC0MJP8</accession>
<protein>
    <submittedName>
        <fullName evidence="1">Uncharacterized protein</fullName>
    </submittedName>
</protein>
<comment type="caution">
    <text evidence="1">The sequence shown here is derived from an EMBL/GenBank/DDBJ whole genome shotgun (WGS) entry which is preliminary data.</text>
</comment>
<dbReference type="Proteomes" id="UP001062846">
    <property type="component" value="Chromosome 8"/>
</dbReference>
<proteinExistence type="predicted"/>